<dbReference type="GO" id="GO:0034599">
    <property type="term" value="P:cellular response to oxidative stress"/>
    <property type="evidence" value="ECO:0007669"/>
    <property type="project" value="InterPro"/>
</dbReference>
<evidence type="ECO:0000313" key="10">
    <source>
        <dbReference type="EMBL" id="KAE9448242.1"/>
    </source>
</evidence>
<keyword evidence="3" id="KW-0479">Metal-binding</keyword>
<keyword evidence="8" id="KW-0472">Membrane</keyword>
<name>A0A6A4KSR2_9ERIC</name>
<sequence>WHDAGTYDVNTKTGGPNGSIRMEEEYSHGSNNGLKIAIDFCGNSALLDCMDFEFLMNFFFMMAEEIKSKHPKITYADLYQLAGVVAVEVTGGPTVDFVPGRKDSKISPKEGRLPNATKGLQMLLSYTGVVFMSKLNVLSALRSNLIAYPCSLFSFLLVDVLIKGRAHPERSGFDGPWTKEPLKFDNSYFVELLKGESEGLLKLPTDNALLDEPVFRRYVELYAKDEDAFFKDYAVSHKKLSELGFVPGSSGSKPVVKDSAVLAQSAVGVAVAAAVVVLTYLYEVRKRMK</sequence>
<dbReference type="Gene3D" id="1.10.420.10">
    <property type="entry name" value="Peroxidase, domain 2"/>
    <property type="match status" value="1"/>
</dbReference>
<organism evidence="10 11">
    <name type="scientific">Rhododendron williamsianum</name>
    <dbReference type="NCBI Taxonomy" id="262921"/>
    <lineage>
        <taxon>Eukaryota</taxon>
        <taxon>Viridiplantae</taxon>
        <taxon>Streptophyta</taxon>
        <taxon>Embryophyta</taxon>
        <taxon>Tracheophyta</taxon>
        <taxon>Spermatophyta</taxon>
        <taxon>Magnoliopsida</taxon>
        <taxon>eudicotyledons</taxon>
        <taxon>Gunneridae</taxon>
        <taxon>Pentapetalae</taxon>
        <taxon>asterids</taxon>
        <taxon>Ericales</taxon>
        <taxon>Ericaceae</taxon>
        <taxon>Ericoideae</taxon>
        <taxon>Rhodoreae</taxon>
        <taxon>Rhododendron</taxon>
    </lineage>
</organism>
<dbReference type="SUPFAM" id="SSF48113">
    <property type="entry name" value="Heme-dependent peroxidases"/>
    <property type="match status" value="1"/>
</dbReference>
<dbReference type="InterPro" id="IPR002207">
    <property type="entry name" value="Peroxidase_I"/>
</dbReference>
<dbReference type="InterPro" id="IPR002016">
    <property type="entry name" value="Haem_peroxidase"/>
</dbReference>
<keyword evidence="4" id="KW-0560">Oxidoreductase</keyword>
<protein>
    <recommendedName>
        <fullName evidence="9">Plant heme peroxidase family profile domain-containing protein</fullName>
    </recommendedName>
</protein>
<dbReference type="Proteomes" id="UP000428333">
    <property type="component" value="Linkage Group LG12"/>
</dbReference>
<accession>A0A6A4KSR2</accession>
<comment type="similarity">
    <text evidence="6">Belongs to the peroxidase family.</text>
</comment>
<comment type="caution">
    <text evidence="10">The sequence shown here is derived from an EMBL/GenBank/DDBJ whole genome shotgun (WGS) entry which is preliminary data.</text>
</comment>
<feature type="region of interest" description="Disordered" evidence="7">
    <location>
        <begin position="1"/>
        <end position="24"/>
    </location>
</feature>
<keyword evidence="2" id="KW-0349">Heme</keyword>
<proteinExistence type="inferred from homology"/>
<evidence type="ECO:0000256" key="5">
    <source>
        <dbReference type="ARBA" id="ARBA00023004"/>
    </source>
</evidence>
<dbReference type="Pfam" id="PF00141">
    <property type="entry name" value="peroxidase"/>
    <property type="match status" value="1"/>
</dbReference>
<evidence type="ECO:0000256" key="7">
    <source>
        <dbReference type="SAM" id="MobiDB-lite"/>
    </source>
</evidence>
<keyword evidence="8" id="KW-0812">Transmembrane</keyword>
<keyword evidence="1" id="KW-0575">Peroxidase</keyword>
<dbReference type="PROSITE" id="PS50873">
    <property type="entry name" value="PEROXIDASE_4"/>
    <property type="match status" value="1"/>
</dbReference>
<dbReference type="GO" id="GO:0009507">
    <property type="term" value="C:chloroplast"/>
    <property type="evidence" value="ECO:0007669"/>
    <property type="project" value="TreeGrafter"/>
</dbReference>
<keyword evidence="11" id="KW-1185">Reference proteome</keyword>
<dbReference type="GO" id="GO:0042744">
    <property type="term" value="P:hydrogen peroxide catabolic process"/>
    <property type="evidence" value="ECO:0007669"/>
    <property type="project" value="TreeGrafter"/>
</dbReference>
<dbReference type="GO" id="GO:0000302">
    <property type="term" value="P:response to reactive oxygen species"/>
    <property type="evidence" value="ECO:0007669"/>
    <property type="project" value="TreeGrafter"/>
</dbReference>
<evidence type="ECO:0000256" key="4">
    <source>
        <dbReference type="ARBA" id="ARBA00023002"/>
    </source>
</evidence>
<evidence type="ECO:0000256" key="2">
    <source>
        <dbReference type="ARBA" id="ARBA00022617"/>
    </source>
</evidence>
<dbReference type="Gene3D" id="1.10.520.10">
    <property type="match status" value="1"/>
</dbReference>
<dbReference type="InterPro" id="IPR010255">
    <property type="entry name" value="Haem_peroxidase_sf"/>
</dbReference>
<dbReference type="InterPro" id="IPR044831">
    <property type="entry name" value="Ccp1-like"/>
</dbReference>
<reference evidence="10 11" key="1">
    <citation type="journal article" date="2019" name="Genome Biol. Evol.">
        <title>The Rhododendron genome and chromosomal organization provide insight into shared whole-genome duplications across the heath family (Ericaceae).</title>
        <authorList>
            <person name="Soza V.L."/>
            <person name="Lindsley D."/>
            <person name="Waalkes A."/>
            <person name="Ramage E."/>
            <person name="Patwardhan R.P."/>
            <person name="Burton J.N."/>
            <person name="Adey A."/>
            <person name="Kumar A."/>
            <person name="Qiu R."/>
            <person name="Shendure J."/>
            <person name="Hall B."/>
        </authorList>
    </citation>
    <scope>NUCLEOTIDE SEQUENCE [LARGE SCALE GENOMIC DNA]</scope>
    <source>
        <strain evidence="10">RSF 1966-606</strain>
    </source>
</reference>
<evidence type="ECO:0000256" key="1">
    <source>
        <dbReference type="ARBA" id="ARBA00022559"/>
    </source>
</evidence>
<keyword evidence="8" id="KW-1133">Transmembrane helix</keyword>
<feature type="non-terminal residue" evidence="10">
    <location>
        <position position="1"/>
    </location>
</feature>
<keyword evidence="5" id="KW-0408">Iron</keyword>
<dbReference type="PRINTS" id="PR00458">
    <property type="entry name" value="PEROXIDASE"/>
</dbReference>
<dbReference type="PANTHER" id="PTHR31356">
    <property type="entry name" value="THYLAKOID LUMENAL 29 KDA PROTEIN, CHLOROPLASTIC-RELATED"/>
    <property type="match status" value="1"/>
</dbReference>
<evidence type="ECO:0000259" key="9">
    <source>
        <dbReference type="PROSITE" id="PS50873"/>
    </source>
</evidence>
<dbReference type="PANTHER" id="PTHR31356:SF36">
    <property type="entry name" value="L-ASCORBATE PEROXIDASE 3"/>
    <property type="match status" value="1"/>
</dbReference>
<dbReference type="GO" id="GO:0004601">
    <property type="term" value="F:peroxidase activity"/>
    <property type="evidence" value="ECO:0007669"/>
    <property type="project" value="UniProtKB-KW"/>
</dbReference>
<feature type="transmembrane region" description="Helical" evidence="8">
    <location>
        <begin position="261"/>
        <end position="282"/>
    </location>
</feature>
<evidence type="ECO:0000256" key="8">
    <source>
        <dbReference type="SAM" id="Phobius"/>
    </source>
</evidence>
<dbReference type="GO" id="GO:0020037">
    <property type="term" value="F:heme binding"/>
    <property type="evidence" value="ECO:0007669"/>
    <property type="project" value="InterPro"/>
</dbReference>
<dbReference type="EMBL" id="QEFC01003441">
    <property type="protein sequence ID" value="KAE9448242.1"/>
    <property type="molecule type" value="Genomic_DNA"/>
</dbReference>
<evidence type="ECO:0000313" key="11">
    <source>
        <dbReference type="Proteomes" id="UP000428333"/>
    </source>
</evidence>
<evidence type="ECO:0000256" key="6">
    <source>
        <dbReference type="RuleBase" id="RU004241"/>
    </source>
</evidence>
<dbReference type="PRINTS" id="PR00459">
    <property type="entry name" value="ASPEROXIDASE"/>
</dbReference>
<feature type="domain" description="Plant heme peroxidase family profile" evidence="9">
    <location>
        <begin position="73"/>
        <end position="251"/>
    </location>
</feature>
<dbReference type="GO" id="GO:0046872">
    <property type="term" value="F:metal ion binding"/>
    <property type="evidence" value="ECO:0007669"/>
    <property type="project" value="UniProtKB-KW"/>
</dbReference>
<evidence type="ECO:0000256" key="3">
    <source>
        <dbReference type="ARBA" id="ARBA00022723"/>
    </source>
</evidence>
<dbReference type="AlphaFoldDB" id="A0A6A4KSR2"/>
<dbReference type="OrthoDB" id="2859658at2759"/>
<gene>
    <name evidence="10" type="ORF">C3L33_19858</name>
</gene>